<dbReference type="OrthoDB" id="3247418at2759"/>
<dbReference type="EMBL" id="AVOT02039028">
    <property type="protein sequence ID" value="MBW0534013.1"/>
    <property type="molecule type" value="Genomic_DNA"/>
</dbReference>
<proteinExistence type="predicted"/>
<protein>
    <submittedName>
        <fullName evidence="1">Uncharacterized protein</fullName>
    </submittedName>
</protein>
<accession>A0A9Q3F9M9</accession>
<comment type="caution">
    <text evidence="1">The sequence shown here is derived from an EMBL/GenBank/DDBJ whole genome shotgun (WGS) entry which is preliminary data.</text>
</comment>
<evidence type="ECO:0000313" key="1">
    <source>
        <dbReference type="EMBL" id="MBW0534013.1"/>
    </source>
</evidence>
<gene>
    <name evidence="1" type="ORF">O181_073728</name>
</gene>
<evidence type="ECO:0000313" key="2">
    <source>
        <dbReference type="Proteomes" id="UP000765509"/>
    </source>
</evidence>
<feature type="non-terminal residue" evidence="1">
    <location>
        <position position="1"/>
    </location>
</feature>
<name>A0A9Q3F9M9_9BASI</name>
<sequence>IYIEASEMIDIKSNRGRFLQNMGDLVQCTRIASTPIVRDGHAGRFFNAYNRYTTSSRELFNNPRIKPNHHLALHIPEQLKVWGPMMGVAEFAGERMIGKLQRVPTNRKIGEMHGTILKKALATQRLVGGYSKIEDVCSYDEAFGGVRGNVIEVGLEVYERMLALLRQNEIEVRNCADFPHPPNSFILSRYAKTLRSLSLPKDSQVVSMMPPNNVVYYKSEGHLQGGQIKGLYSFRGPPSLGNQTGVLIQIIKNRYACDRYPPGHIGYYLKLLGVLVGRLSSKTVMINATDILSLCAYRLIDSDILKIPLNGIMLCPYNRCIPF</sequence>
<dbReference type="Proteomes" id="UP000765509">
    <property type="component" value="Unassembled WGS sequence"/>
</dbReference>
<dbReference type="AlphaFoldDB" id="A0A9Q3F9M9"/>
<keyword evidence="2" id="KW-1185">Reference proteome</keyword>
<organism evidence="1 2">
    <name type="scientific">Austropuccinia psidii MF-1</name>
    <dbReference type="NCBI Taxonomy" id="1389203"/>
    <lineage>
        <taxon>Eukaryota</taxon>
        <taxon>Fungi</taxon>
        <taxon>Dikarya</taxon>
        <taxon>Basidiomycota</taxon>
        <taxon>Pucciniomycotina</taxon>
        <taxon>Pucciniomycetes</taxon>
        <taxon>Pucciniales</taxon>
        <taxon>Sphaerophragmiaceae</taxon>
        <taxon>Austropuccinia</taxon>
    </lineage>
</organism>
<reference evidence="1" key="1">
    <citation type="submission" date="2021-03" db="EMBL/GenBank/DDBJ databases">
        <title>Draft genome sequence of rust myrtle Austropuccinia psidii MF-1, a brazilian biotype.</title>
        <authorList>
            <person name="Quecine M.C."/>
            <person name="Pachon D.M.R."/>
            <person name="Bonatelli M.L."/>
            <person name="Correr F.H."/>
            <person name="Franceschini L.M."/>
            <person name="Leite T.F."/>
            <person name="Margarido G.R.A."/>
            <person name="Almeida C.A."/>
            <person name="Ferrarezi J.A."/>
            <person name="Labate C.A."/>
        </authorList>
    </citation>
    <scope>NUCLEOTIDE SEQUENCE</scope>
    <source>
        <strain evidence="1">MF-1</strain>
    </source>
</reference>